<organism evidence="2 3">
    <name type="scientific">Exidia glandulosa HHB12029</name>
    <dbReference type="NCBI Taxonomy" id="1314781"/>
    <lineage>
        <taxon>Eukaryota</taxon>
        <taxon>Fungi</taxon>
        <taxon>Dikarya</taxon>
        <taxon>Basidiomycota</taxon>
        <taxon>Agaricomycotina</taxon>
        <taxon>Agaricomycetes</taxon>
        <taxon>Auriculariales</taxon>
        <taxon>Exidiaceae</taxon>
        <taxon>Exidia</taxon>
    </lineage>
</organism>
<dbReference type="Gene3D" id="1.10.510.10">
    <property type="entry name" value="Transferase(Phosphotransferase) domain 1"/>
    <property type="match status" value="1"/>
</dbReference>
<keyword evidence="2" id="KW-0418">Kinase</keyword>
<dbReference type="GO" id="GO:0004674">
    <property type="term" value="F:protein serine/threonine kinase activity"/>
    <property type="evidence" value="ECO:0007669"/>
    <property type="project" value="TreeGrafter"/>
</dbReference>
<dbReference type="InterPro" id="IPR051681">
    <property type="entry name" value="Ser/Thr_Kinases-Pseudokinases"/>
</dbReference>
<accession>A0A165R0M7</accession>
<sequence>MQLIQASDPHLSTAGTQALPWTFDASHIAALEEVASGAYGVVYRGRCPGKTSDVAVKIAKAIRSGRQKEAERRLQAEAALLANVQHEGIVAFMGELQCAEGTGLVMAWADGGEVLSYLKSGGGTARKTLLADVVSALAYIHSLVPPIVHGDVHPRNILVYQDRAVLADFGLSVVCKDGVKVGSGASGRLDYQAPEVLAGPGGKSPASDVYAWGILSVELYSGTPWIQSRWPRACLEIVLHEARPCRPDDIEEDIWQAAQQCWQAEATKRPSADRVYGWLKG</sequence>
<keyword evidence="3" id="KW-1185">Reference proteome</keyword>
<dbReference type="OrthoDB" id="427969at2759"/>
<dbReference type="PANTHER" id="PTHR44329:SF214">
    <property type="entry name" value="PROTEIN KINASE DOMAIN-CONTAINING PROTEIN"/>
    <property type="match status" value="1"/>
</dbReference>
<dbReference type="AlphaFoldDB" id="A0A165R0M7"/>
<protein>
    <submittedName>
        <fullName evidence="2">Kinase-like protein</fullName>
    </submittedName>
</protein>
<evidence type="ECO:0000313" key="2">
    <source>
        <dbReference type="EMBL" id="KZW04324.1"/>
    </source>
</evidence>
<dbReference type="InterPro" id="IPR000719">
    <property type="entry name" value="Prot_kinase_dom"/>
</dbReference>
<name>A0A165R0M7_EXIGL</name>
<dbReference type="GO" id="GO:0005524">
    <property type="term" value="F:ATP binding"/>
    <property type="evidence" value="ECO:0007669"/>
    <property type="project" value="InterPro"/>
</dbReference>
<dbReference type="Proteomes" id="UP000077266">
    <property type="component" value="Unassembled WGS sequence"/>
</dbReference>
<dbReference type="InParanoid" id="A0A165R0M7"/>
<keyword evidence="2" id="KW-0808">Transferase</keyword>
<gene>
    <name evidence="2" type="ORF">EXIGLDRAFT_828211</name>
</gene>
<proteinExistence type="predicted"/>
<dbReference type="InterPro" id="IPR001245">
    <property type="entry name" value="Ser-Thr/Tyr_kinase_cat_dom"/>
</dbReference>
<reference evidence="2 3" key="1">
    <citation type="journal article" date="2016" name="Mol. Biol. Evol.">
        <title>Comparative Genomics of Early-Diverging Mushroom-Forming Fungi Provides Insights into the Origins of Lignocellulose Decay Capabilities.</title>
        <authorList>
            <person name="Nagy L.G."/>
            <person name="Riley R."/>
            <person name="Tritt A."/>
            <person name="Adam C."/>
            <person name="Daum C."/>
            <person name="Floudas D."/>
            <person name="Sun H."/>
            <person name="Yadav J.S."/>
            <person name="Pangilinan J."/>
            <person name="Larsson K.H."/>
            <person name="Matsuura K."/>
            <person name="Barry K."/>
            <person name="Labutti K."/>
            <person name="Kuo R."/>
            <person name="Ohm R.A."/>
            <person name="Bhattacharya S.S."/>
            <person name="Shirouzu T."/>
            <person name="Yoshinaga Y."/>
            <person name="Martin F.M."/>
            <person name="Grigoriev I.V."/>
            <person name="Hibbett D.S."/>
        </authorList>
    </citation>
    <scope>NUCLEOTIDE SEQUENCE [LARGE SCALE GENOMIC DNA]</scope>
    <source>
        <strain evidence="2 3">HHB12029</strain>
    </source>
</reference>
<dbReference type="PROSITE" id="PS50011">
    <property type="entry name" value="PROTEIN_KINASE_DOM"/>
    <property type="match status" value="1"/>
</dbReference>
<feature type="domain" description="Protein kinase" evidence="1">
    <location>
        <begin position="28"/>
        <end position="279"/>
    </location>
</feature>
<dbReference type="InterPro" id="IPR011009">
    <property type="entry name" value="Kinase-like_dom_sf"/>
</dbReference>
<dbReference type="PANTHER" id="PTHR44329">
    <property type="entry name" value="SERINE/THREONINE-PROTEIN KINASE TNNI3K-RELATED"/>
    <property type="match status" value="1"/>
</dbReference>
<evidence type="ECO:0000313" key="3">
    <source>
        <dbReference type="Proteomes" id="UP000077266"/>
    </source>
</evidence>
<dbReference type="PIRSF" id="PIRSF000654">
    <property type="entry name" value="Integrin-linked_kinase"/>
    <property type="match status" value="1"/>
</dbReference>
<dbReference type="SUPFAM" id="SSF56112">
    <property type="entry name" value="Protein kinase-like (PK-like)"/>
    <property type="match status" value="1"/>
</dbReference>
<dbReference type="EMBL" id="KV425882">
    <property type="protein sequence ID" value="KZW04324.1"/>
    <property type="molecule type" value="Genomic_DNA"/>
</dbReference>
<evidence type="ECO:0000259" key="1">
    <source>
        <dbReference type="PROSITE" id="PS50011"/>
    </source>
</evidence>
<dbReference type="STRING" id="1314781.A0A165R0M7"/>
<dbReference type="Pfam" id="PF07714">
    <property type="entry name" value="PK_Tyr_Ser-Thr"/>
    <property type="match status" value="1"/>
</dbReference>